<sequence length="46" mass="5312">MPKATRMKSVPPFFIPLGVSHLVCGYSNRYQARETPSHQNKKRKPK</sequence>
<accession>A0A8S5V7H1</accession>
<name>A0A8S5V7H1_9CAUD</name>
<dbReference type="EMBL" id="BK016213">
    <property type="protein sequence ID" value="DAG02705.1"/>
    <property type="molecule type" value="Genomic_DNA"/>
</dbReference>
<organism evidence="1">
    <name type="scientific">Myoviridae sp. ctCpP1</name>
    <dbReference type="NCBI Taxonomy" id="2825054"/>
    <lineage>
        <taxon>Viruses</taxon>
        <taxon>Duplodnaviria</taxon>
        <taxon>Heunggongvirae</taxon>
        <taxon>Uroviricota</taxon>
        <taxon>Caudoviricetes</taxon>
    </lineage>
</organism>
<evidence type="ECO:0000313" key="1">
    <source>
        <dbReference type="EMBL" id="DAG02705.1"/>
    </source>
</evidence>
<protein>
    <submittedName>
        <fullName evidence="1">Uncharacterized protein</fullName>
    </submittedName>
</protein>
<proteinExistence type="predicted"/>
<reference evidence="1" key="1">
    <citation type="journal article" date="2021" name="Proc. Natl. Acad. Sci. U.S.A.">
        <title>A Catalog of Tens of Thousands of Viruses from Human Metagenomes Reveals Hidden Associations with Chronic Diseases.</title>
        <authorList>
            <person name="Tisza M.J."/>
            <person name="Buck C.B."/>
        </authorList>
    </citation>
    <scope>NUCLEOTIDE SEQUENCE</scope>
    <source>
        <strain evidence="1">CtCpP1</strain>
    </source>
</reference>